<organism evidence="2 3">
    <name type="scientific">Basidiobolus meristosporus CBS 931.73</name>
    <dbReference type="NCBI Taxonomy" id="1314790"/>
    <lineage>
        <taxon>Eukaryota</taxon>
        <taxon>Fungi</taxon>
        <taxon>Fungi incertae sedis</taxon>
        <taxon>Zoopagomycota</taxon>
        <taxon>Entomophthoromycotina</taxon>
        <taxon>Basidiobolomycetes</taxon>
        <taxon>Basidiobolales</taxon>
        <taxon>Basidiobolaceae</taxon>
        <taxon>Basidiobolus</taxon>
    </lineage>
</organism>
<name>A0A1Y1Y845_9FUNG</name>
<evidence type="ECO:0000259" key="1">
    <source>
        <dbReference type="Pfam" id="PF26171"/>
    </source>
</evidence>
<dbReference type="AlphaFoldDB" id="A0A1Y1Y845"/>
<reference evidence="2 3" key="1">
    <citation type="submission" date="2016-07" db="EMBL/GenBank/DDBJ databases">
        <title>Pervasive Adenine N6-methylation of Active Genes in Fungi.</title>
        <authorList>
            <consortium name="DOE Joint Genome Institute"/>
            <person name="Mondo S.J."/>
            <person name="Dannebaum R.O."/>
            <person name="Kuo R.C."/>
            <person name="Labutti K."/>
            <person name="Haridas S."/>
            <person name="Kuo A."/>
            <person name="Salamov A."/>
            <person name="Ahrendt S.R."/>
            <person name="Lipzen A."/>
            <person name="Sullivan W."/>
            <person name="Andreopoulos W.B."/>
            <person name="Clum A."/>
            <person name="Lindquist E."/>
            <person name="Daum C."/>
            <person name="Ramamoorthy G.K."/>
            <person name="Gryganskyi A."/>
            <person name="Culley D."/>
            <person name="Magnuson J.K."/>
            <person name="James T.Y."/>
            <person name="O'Malley M.A."/>
            <person name="Stajich J.E."/>
            <person name="Spatafora J.W."/>
            <person name="Visel A."/>
            <person name="Grigoriev I.V."/>
        </authorList>
    </citation>
    <scope>NUCLEOTIDE SEQUENCE [LARGE SCALE GENOMIC DNA]</scope>
    <source>
        <strain evidence="2 3">CBS 931.73</strain>
    </source>
</reference>
<feature type="domain" description="AP-3 complex subunit delta Mu C-terminal" evidence="1">
    <location>
        <begin position="141"/>
        <end position="221"/>
    </location>
</feature>
<dbReference type="Proteomes" id="UP000193498">
    <property type="component" value="Unassembled WGS sequence"/>
</dbReference>
<dbReference type="EMBL" id="MCFE01000211">
    <property type="protein sequence ID" value="ORX94200.1"/>
    <property type="molecule type" value="Genomic_DNA"/>
</dbReference>
<dbReference type="InterPro" id="IPR058898">
    <property type="entry name" value="Mu_AP3"/>
</dbReference>
<evidence type="ECO:0000313" key="2">
    <source>
        <dbReference type="EMBL" id="ORX94200.1"/>
    </source>
</evidence>
<evidence type="ECO:0000313" key="3">
    <source>
        <dbReference type="Proteomes" id="UP000193498"/>
    </source>
</evidence>
<dbReference type="InParanoid" id="A0A1Y1Y845"/>
<dbReference type="STRING" id="1314790.A0A1Y1Y845"/>
<proteinExistence type="predicted"/>
<dbReference type="Pfam" id="PF26171">
    <property type="entry name" value="Mu_AP3"/>
    <property type="match status" value="1"/>
</dbReference>
<accession>A0A1Y1Y845</accession>
<dbReference type="OrthoDB" id="10264595at2759"/>
<keyword evidence="3" id="KW-1185">Reference proteome</keyword>
<protein>
    <recommendedName>
        <fullName evidence="1">AP-3 complex subunit delta Mu C-terminal domain-containing protein</fullName>
    </recommendedName>
</protein>
<gene>
    <name evidence="2" type="ORF">K493DRAFT_32149</name>
</gene>
<sequence length="226" mass="24822">MLGTFIPALSIDLDLHHQGSDHTPLSAMELSLTPSANLRYEQLNEQNIIPINEPLSPGDRKVLTLRALVLDESYADMKLQGSFFYVKQHEDGTISRHSVDFDHSIPLSVLMAPVEPISPEAFSACLSNFEEFQHTATTSFVAKNATTEEDFKSVLNAITRICGVHVVEQIPGASSIYGKAIQGFQIAGLIKLNGHTTEGMELSLQLKSSNERFITGLVHAVESQYP</sequence>
<comment type="caution">
    <text evidence="2">The sequence shown here is derived from an EMBL/GenBank/DDBJ whole genome shotgun (WGS) entry which is preliminary data.</text>
</comment>